<reference evidence="1 2" key="1">
    <citation type="journal article" date="2022" name="DNA Res.">
        <title>Chromosomal-level genome assembly of the orchid tree Bauhinia variegata (Leguminosae; Cercidoideae) supports the allotetraploid origin hypothesis of Bauhinia.</title>
        <authorList>
            <person name="Zhong Y."/>
            <person name="Chen Y."/>
            <person name="Zheng D."/>
            <person name="Pang J."/>
            <person name="Liu Y."/>
            <person name="Luo S."/>
            <person name="Meng S."/>
            <person name="Qian L."/>
            <person name="Wei D."/>
            <person name="Dai S."/>
            <person name="Zhou R."/>
        </authorList>
    </citation>
    <scope>NUCLEOTIDE SEQUENCE [LARGE SCALE GENOMIC DNA]</scope>
    <source>
        <strain evidence="1">BV-YZ2020</strain>
    </source>
</reference>
<comment type="caution">
    <text evidence="1">The sequence shown here is derived from an EMBL/GenBank/DDBJ whole genome shotgun (WGS) entry which is preliminary data.</text>
</comment>
<name>A0ACB9N074_BAUVA</name>
<dbReference type="EMBL" id="CM039433">
    <property type="protein sequence ID" value="KAI4328145.1"/>
    <property type="molecule type" value="Genomic_DNA"/>
</dbReference>
<evidence type="ECO:0000313" key="2">
    <source>
        <dbReference type="Proteomes" id="UP000828941"/>
    </source>
</evidence>
<organism evidence="1 2">
    <name type="scientific">Bauhinia variegata</name>
    <name type="common">Purple orchid tree</name>
    <name type="synonym">Phanera variegata</name>
    <dbReference type="NCBI Taxonomy" id="167791"/>
    <lineage>
        <taxon>Eukaryota</taxon>
        <taxon>Viridiplantae</taxon>
        <taxon>Streptophyta</taxon>
        <taxon>Embryophyta</taxon>
        <taxon>Tracheophyta</taxon>
        <taxon>Spermatophyta</taxon>
        <taxon>Magnoliopsida</taxon>
        <taxon>eudicotyledons</taxon>
        <taxon>Gunneridae</taxon>
        <taxon>Pentapetalae</taxon>
        <taxon>rosids</taxon>
        <taxon>fabids</taxon>
        <taxon>Fabales</taxon>
        <taxon>Fabaceae</taxon>
        <taxon>Cercidoideae</taxon>
        <taxon>Cercideae</taxon>
        <taxon>Bauhiniinae</taxon>
        <taxon>Bauhinia</taxon>
    </lineage>
</organism>
<protein>
    <submittedName>
        <fullName evidence="1">Uncharacterized protein</fullName>
    </submittedName>
</protein>
<proteinExistence type="predicted"/>
<dbReference type="Proteomes" id="UP000828941">
    <property type="component" value="Chromosome 8"/>
</dbReference>
<accession>A0ACB9N074</accession>
<keyword evidence="2" id="KW-1185">Reference proteome</keyword>
<sequence length="160" mass="17927">MLFVNKWKGLARNFLLKANVGVIVLMLTSLYSYFEDRSVERGKEKAYGSILSLISCEAFALVSTSLSRQLELEFEAGMFNFFLGCFLVTVMKMNFKLAPVAAIFCYLLVNFRSSSKCLLKILGREIEHADVESGSNMEANRMFLGSQKTGDIDDGMEKNG</sequence>
<evidence type="ECO:0000313" key="1">
    <source>
        <dbReference type="EMBL" id="KAI4328145.1"/>
    </source>
</evidence>
<gene>
    <name evidence="1" type="ORF">L6164_020526</name>
</gene>